<dbReference type="eggNOG" id="COG1674">
    <property type="taxonomic scope" value="Bacteria"/>
</dbReference>
<keyword evidence="4" id="KW-0472">Membrane</keyword>
<dbReference type="OrthoDB" id="3217500at2"/>
<dbReference type="EMBL" id="CP001737">
    <property type="protein sequence ID" value="ACV77049.1"/>
    <property type="molecule type" value="Genomic_DNA"/>
</dbReference>
<dbReference type="InterPro" id="IPR027417">
    <property type="entry name" value="P-loop_NTPase"/>
</dbReference>
<keyword evidence="4" id="KW-0812">Transmembrane</keyword>
<keyword evidence="4" id="KW-1133">Transmembrane helix</keyword>
<evidence type="ECO:0000256" key="4">
    <source>
        <dbReference type="SAM" id="Phobius"/>
    </source>
</evidence>
<keyword evidence="6" id="KW-0131">Cell cycle</keyword>
<evidence type="ECO:0000256" key="1">
    <source>
        <dbReference type="ARBA" id="ARBA00022741"/>
    </source>
</evidence>
<dbReference type="PROSITE" id="PS50901">
    <property type="entry name" value="FTSK"/>
    <property type="match status" value="1"/>
</dbReference>
<feature type="transmembrane region" description="Helical" evidence="4">
    <location>
        <begin position="36"/>
        <end position="68"/>
    </location>
</feature>
<dbReference type="GO" id="GO:0003677">
    <property type="term" value="F:DNA binding"/>
    <property type="evidence" value="ECO:0007669"/>
    <property type="project" value="InterPro"/>
</dbReference>
<dbReference type="RefSeq" id="WP_015745965.1">
    <property type="nucleotide sequence ID" value="NC_013235.1"/>
</dbReference>
<reference evidence="7" key="1">
    <citation type="submission" date="2009-09" db="EMBL/GenBank/DDBJ databases">
        <title>The complete genome of Nakamurella multipartita DSM 44233.</title>
        <authorList>
            <consortium name="US DOE Joint Genome Institute (JGI-PGF)"/>
            <person name="Lucas S."/>
            <person name="Copeland A."/>
            <person name="Lapidus A."/>
            <person name="Glavina del Rio T."/>
            <person name="Dalin E."/>
            <person name="Tice H."/>
            <person name="Bruce D."/>
            <person name="Goodwin L."/>
            <person name="Pitluck S."/>
            <person name="Kyrpides N."/>
            <person name="Mavromatis K."/>
            <person name="Ivanova N."/>
            <person name="Ovchinnikova G."/>
            <person name="Sims D."/>
            <person name="Meincke L."/>
            <person name="Brettin T."/>
            <person name="Detter J.C."/>
            <person name="Han C."/>
            <person name="Larimer F."/>
            <person name="Land M."/>
            <person name="Hauser L."/>
            <person name="Markowitz V."/>
            <person name="Cheng J.-F."/>
            <person name="Hugenholtz P."/>
            <person name="Woyke T."/>
            <person name="Wu D."/>
            <person name="Klenk H.-P."/>
            <person name="Eisen J.A."/>
        </authorList>
    </citation>
    <scope>NUCLEOTIDE SEQUENCE [LARGE SCALE GENOMIC DNA]</scope>
    <source>
        <strain evidence="7">ATCC 700099 / DSM 44233 / CIP 104796 / JCM 9543 / NBRC 105858 / Y-104</strain>
    </source>
</reference>
<gene>
    <name evidence="6" type="ordered locus">Namu_0634</name>
</gene>
<dbReference type="Proteomes" id="UP000002218">
    <property type="component" value="Chromosome"/>
</dbReference>
<dbReference type="AlphaFoldDB" id="C8X873"/>
<protein>
    <submittedName>
        <fullName evidence="6">Cell division FtsK/SpoIIIE</fullName>
    </submittedName>
</protein>
<keyword evidence="2 3" id="KW-0067">ATP-binding</keyword>
<keyword evidence="6" id="KW-0132">Cell division</keyword>
<dbReference type="HOGENOM" id="CLU_034934_1_1_11"/>
<dbReference type="GO" id="GO:0051301">
    <property type="term" value="P:cell division"/>
    <property type="evidence" value="ECO:0007669"/>
    <property type="project" value="UniProtKB-KW"/>
</dbReference>
<feature type="binding site" evidence="3">
    <location>
        <begin position="222"/>
        <end position="229"/>
    </location>
    <ligand>
        <name>ATP</name>
        <dbReference type="ChEBI" id="CHEBI:30616"/>
    </ligand>
</feature>
<evidence type="ECO:0000256" key="2">
    <source>
        <dbReference type="ARBA" id="ARBA00022840"/>
    </source>
</evidence>
<dbReference type="GO" id="GO:0005524">
    <property type="term" value="F:ATP binding"/>
    <property type="evidence" value="ECO:0007669"/>
    <property type="project" value="UniProtKB-UniRule"/>
</dbReference>
<feature type="domain" description="FtsK" evidence="5">
    <location>
        <begin position="206"/>
        <end position="387"/>
    </location>
</feature>
<reference evidence="6 7" key="2">
    <citation type="journal article" date="2010" name="Stand. Genomic Sci.">
        <title>Complete genome sequence of Nakamurella multipartita type strain (Y-104).</title>
        <authorList>
            <person name="Tice H."/>
            <person name="Mayilraj S."/>
            <person name="Sims D."/>
            <person name="Lapidus A."/>
            <person name="Nolan M."/>
            <person name="Lucas S."/>
            <person name="Glavina Del Rio T."/>
            <person name="Copeland A."/>
            <person name="Cheng J.F."/>
            <person name="Meincke L."/>
            <person name="Bruce D."/>
            <person name="Goodwin L."/>
            <person name="Pitluck S."/>
            <person name="Ivanova N."/>
            <person name="Mavromatis K."/>
            <person name="Ovchinnikova G."/>
            <person name="Pati A."/>
            <person name="Chen A."/>
            <person name="Palaniappan K."/>
            <person name="Land M."/>
            <person name="Hauser L."/>
            <person name="Chang Y.J."/>
            <person name="Jeffries C.D."/>
            <person name="Detter J.C."/>
            <person name="Brettin T."/>
            <person name="Rohde M."/>
            <person name="Goker M."/>
            <person name="Bristow J."/>
            <person name="Eisen J.A."/>
            <person name="Markowitz V."/>
            <person name="Hugenholtz P."/>
            <person name="Kyrpides N.C."/>
            <person name="Klenk H.P."/>
            <person name="Chen F."/>
        </authorList>
    </citation>
    <scope>NUCLEOTIDE SEQUENCE [LARGE SCALE GENOMIC DNA]</scope>
    <source>
        <strain evidence="7">ATCC 700099 / DSM 44233 / CIP 104796 / JCM 9543 / NBRC 105858 / Y-104</strain>
    </source>
</reference>
<keyword evidence="7" id="KW-1185">Reference proteome</keyword>
<evidence type="ECO:0000256" key="3">
    <source>
        <dbReference type="PROSITE-ProRule" id="PRU00289"/>
    </source>
</evidence>
<dbReference type="PANTHER" id="PTHR22683">
    <property type="entry name" value="SPORULATION PROTEIN RELATED"/>
    <property type="match status" value="1"/>
</dbReference>
<accession>C8X873</accession>
<feature type="transmembrane region" description="Helical" evidence="4">
    <location>
        <begin position="12"/>
        <end position="30"/>
    </location>
</feature>
<dbReference type="KEGG" id="nml:Namu_0634"/>
<evidence type="ECO:0000313" key="6">
    <source>
        <dbReference type="EMBL" id="ACV77049.1"/>
    </source>
</evidence>
<proteinExistence type="predicted"/>
<evidence type="ECO:0000313" key="7">
    <source>
        <dbReference type="Proteomes" id="UP000002218"/>
    </source>
</evidence>
<dbReference type="PANTHER" id="PTHR22683:SF41">
    <property type="entry name" value="DNA TRANSLOCASE FTSK"/>
    <property type="match status" value="1"/>
</dbReference>
<evidence type="ECO:0000259" key="5">
    <source>
        <dbReference type="PROSITE" id="PS50901"/>
    </source>
</evidence>
<dbReference type="InterPro" id="IPR050206">
    <property type="entry name" value="FtsK/SpoIIIE/SftA"/>
</dbReference>
<name>C8X873_NAKMY</name>
<dbReference type="Gene3D" id="3.40.50.300">
    <property type="entry name" value="P-loop containing nucleotide triphosphate hydrolases"/>
    <property type="match status" value="1"/>
</dbReference>
<keyword evidence="1 3" id="KW-0547">Nucleotide-binding</keyword>
<dbReference type="SUPFAM" id="SSF52540">
    <property type="entry name" value="P-loop containing nucleoside triphosphate hydrolases"/>
    <property type="match status" value="1"/>
</dbReference>
<dbReference type="InterPro" id="IPR002543">
    <property type="entry name" value="FtsK_dom"/>
</dbReference>
<sequence>MSSEPSLVDELWESLVTAVIAAGALLWWLLRRPWLLGATLLVTGVVLVGGWLVGVLVLGLALIGVAGLRGLRPDLFARLVSRPLRRAQTGSRYRRDWTRVSDLCGLTKELDGRTLHPDLLRVEVGDVFDRLLLRMVTGQALADYERACPELASSLGGHLARVWADKPGRLWLEVIRDDALADILPARPIPATDEVDQIEIGVREDGRPWVLRLLGTHVFVAGVQGAGKGSVIWSVLRGLSRSIHSGVVQVWAVDPKGGMELAFGRPLFTRFACETTAAMVELLEDAVMVMDARCARLAGVTRMHHPTVDEPLVLVIVDELSTLTAYEPHTKLRTRATAAISALLARGRAAAVVVLAAAQDPRKEVVSFRSLFPTKIALRLDTPSQVDMVLGDGMHQMGALADRIPAGRPGVGYVTVEGIREPVRVRAAYVADEQIHAQTLDYPAPVADPALLAVDGGDPQ</sequence>
<organism evidence="6 7">
    <name type="scientific">Nakamurella multipartita (strain ATCC 700099 / DSM 44233 / CIP 104796 / JCM 9543 / NBRC 105858 / Y-104)</name>
    <name type="common">Microsphaera multipartita</name>
    <dbReference type="NCBI Taxonomy" id="479431"/>
    <lineage>
        <taxon>Bacteria</taxon>
        <taxon>Bacillati</taxon>
        <taxon>Actinomycetota</taxon>
        <taxon>Actinomycetes</taxon>
        <taxon>Nakamurellales</taxon>
        <taxon>Nakamurellaceae</taxon>
        <taxon>Nakamurella</taxon>
    </lineage>
</organism>
<dbReference type="InParanoid" id="C8X873"/>
<dbReference type="STRING" id="479431.Namu_0634"/>